<reference evidence="2 3" key="1">
    <citation type="submission" date="2015-12" db="EMBL/GenBank/DDBJ databases">
        <title>Bacillus cereus Group isolate.</title>
        <authorList>
            <person name="Kovac J."/>
        </authorList>
    </citation>
    <scope>NUCLEOTIDE SEQUENCE [LARGE SCALE GENOMIC DNA]</scope>
    <source>
        <strain evidence="2 3">FSL K6-0073</strain>
    </source>
</reference>
<dbReference type="CDD" id="cd02440">
    <property type="entry name" value="AdoMet_MTases"/>
    <property type="match status" value="1"/>
</dbReference>
<evidence type="ECO:0000313" key="3">
    <source>
        <dbReference type="Proteomes" id="UP000075476"/>
    </source>
</evidence>
<feature type="domain" description="Methyltransferase type 12" evidence="1">
    <location>
        <begin position="423"/>
        <end position="533"/>
    </location>
</feature>
<dbReference type="AlphaFoldDB" id="A0A9X0MML5"/>
<dbReference type="Pfam" id="PF08242">
    <property type="entry name" value="Methyltransf_12"/>
    <property type="match status" value="1"/>
</dbReference>
<sequence length="678" mass="79330">MKNIEIINAYLSGKTRKIPNWLKYLVETEEIHQNYENVESLSELSTNSLLSYVIRTLESLEKLSVDEETYRILETVLVYSEVGKGGSLRQRRKWLENGFNLMIHNEGSKSIYWEENLTALHVENIDERRERFLIGDLILTHGLIGQYIRGEARLDSHVSMINRFYERYTEEELKNILYYLNLCIIEGVSPSLWNEVKEDVKAVIDGLFNGNVEPFSSRMHRLTHKHRETVAEKERIMGDEELLVQNFLTGKDLWYVEPAMHDLSFEDIWTIFLMIKDTVSDSKIHHIHFETLMQQLHYDFKGKKHNNVYRKRVIEKYLHEYRKNKNPDNTHVSFHVELDESMQTANVSFKFSAVGEALITFCVEAEKVDMMHNRANILLFDFFGLRKDAYDRFHNEELYLEHMNSSADDKRIILDYIKGDTIVDVGPGGGVMLDMIEEETEGKDIYGIDISQNVINSLKQKKQNESRSWDVIKGDALNFADTFKKESVDTIVYSSIFHELFSYIEYEGKKFNKEVIKKGLQSAYEALKPGGRIIIRDGIMTEDKDLMRVVRFKDENGLKFLEEYAREFKGREIQYEVLSDNAVKMPINDAMEFLYTYTWGEDSFAHEVQEQFGIFTPNEYKEFVTNIFGDKVKIVKAVNYLQEGYTINLREKIDFEDMSGNAVALPDSTFFMVLEKAE</sequence>
<comment type="caution">
    <text evidence="2">The sequence shown here is derived from an EMBL/GenBank/DDBJ whole genome shotgun (WGS) entry which is preliminary data.</text>
</comment>
<dbReference type="InterPro" id="IPR013217">
    <property type="entry name" value="Methyltransf_12"/>
</dbReference>
<name>A0A9X0MML5_BACCE</name>
<dbReference type="InterPro" id="IPR029063">
    <property type="entry name" value="SAM-dependent_MTases_sf"/>
</dbReference>
<dbReference type="SUPFAM" id="SSF53335">
    <property type="entry name" value="S-adenosyl-L-methionine-dependent methyltransferases"/>
    <property type="match status" value="1"/>
</dbReference>
<organism evidence="2 3">
    <name type="scientific">Bacillus cereus</name>
    <dbReference type="NCBI Taxonomy" id="1396"/>
    <lineage>
        <taxon>Bacteria</taxon>
        <taxon>Bacillati</taxon>
        <taxon>Bacillota</taxon>
        <taxon>Bacilli</taxon>
        <taxon>Bacillales</taxon>
        <taxon>Bacillaceae</taxon>
        <taxon>Bacillus</taxon>
        <taxon>Bacillus cereus group</taxon>
    </lineage>
</organism>
<proteinExistence type="predicted"/>
<dbReference type="RefSeq" id="WP_061662761.1">
    <property type="nucleotide sequence ID" value="NZ_LOMO01000001.1"/>
</dbReference>
<dbReference type="NCBIfam" id="NF005379">
    <property type="entry name" value="PRK06922.1"/>
    <property type="match status" value="1"/>
</dbReference>
<accession>A0A9X0MML5</accession>
<dbReference type="EMBL" id="LOMO01000001">
    <property type="protein sequence ID" value="KXY51431.1"/>
    <property type="molecule type" value="Genomic_DNA"/>
</dbReference>
<dbReference type="Proteomes" id="UP000075476">
    <property type="component" value="Unassembled WGS sequence"/>
</dbReference>
<evidence type="ECO:0000313" key="2">
    <source>
        <dbReference type="EMBL" id="KXY51431.1"/>
    </source>
</evidence>
<evidence type="ECO:0000259" key="1">
    <source>
        <dbReference type="Pfam" id="PF08242"/>
    </source>
</evidence>
<gene>
    <name evidence="2" type="ORF">AT268_33710</name>
</gene>
<dbReference type="GO" id="GO:0008168">
    <property type="term" value="F:methyltransferase activity"/>
    <property type="evidence" value="ECO:0007669"/>
    <property type="project" value="TreeGrafter"/>
</dbReference>
<dbReference type="PANTHER" id="PTHR43591">
    <property type="entry name" value="METHYLTRANSFERASE"/>
    <property type="match status" value="1"/>
</dbReference>
<protein>
    <recommendedName>
        <fullName evidence="1">Methyltransferase type 12 domain-containing protein</fullName>
    </recommendedName>
</protein>
<dbReference type="PANTHER" id="PTHR43591:SF24">
    <property type="entry name" value="2-METHOXY-6-POLYPRENYL-1,4-BENZOQUINOL METHYLASE, MITOCHONDRIAL"/>
    <property type="match status" value="1"/>
</dbReference>
<dbReference type="Gene3D" id="3.40.50.150">
    <property type="entry name" value="Vaccinia Virus protein VP39"/>
    <property type="match status" value="1"/>
</dbReference>